<gene>
    <name evidence="17" type="ORF">UF66_0817</name>
</gene>
<dbReference type="FunFam" id="3.40.640.10:FF:000006">
    <property type="entry name" value="5-aminolevulinate synthase, mitochondrial"/>
    <property type="match status" value="1"/>
</dbReference>
<dbReference type="InterPro" id="IPR001917">
    <property type="entry name" value="Aminotrans_II_pyridoxalP_BS"/>
</dbReference>
<evidence type="ECO:0000256" key="2">
    <source>
        <dbReference type="ARBA" id="ARBA00005029"/>
    </source>
</evidence>
<dbReference type="UniPathway" id="UPA00251">
    <property type="reaction ID" value="UER00375"/>
</dbReference>
<evidence type="ECO:0000256" key="1">
    <source>
        <dbReference type="ARBA" id="ARBA00001933"/>
    </source>
</evidence>
<comment type="caution">
    <text evidence="17">The sequence shown here is derived from an EMBL/GenBank/DDBJ whole genome shotgun (WGS) entry which is preliminary data.</text>
</comment>
<dbReference type="NCBIfam" id="TIGR01821">
    <property type="entry name" value="5aminolev_synth"/>
    <property type="match status" value="1"/>
</dbReference>
<dbReference type="GO" id="GO:0030170">
    <property type="term" value="F:pyridoxal phosphate binding"/>
    <property type="evidence" value="ECO:0007669"/>
    <property type="project" value="InterPro"/>
</dbReference>
<dbReference type="PANTHER" id="PTHR13693:SF102">
    <property type="entry name" value="2-AMINO-3-KETOBUTYRATE COENZYME A LIGASE, MITOCHONDRIAL"/>
    <property type="match status" value="1"/>
</dbReference>
<proteinExistence type="inferred from homology"/>
<reference evidence="17 18" key="1">
    <citation type="submission" date="2015-03" db="EMBL/GenBank/DDBJ databases">
        <title>Genome Assembly of Staphylococcus cohnii subsp. cohnii strain G22B2.</title>
        <authorList>
            <person name="Nair G."/>
            <person name="Kaur G."/>
            <person name="Khatri I."/>
            <person name="Singh N.K."/>
            <person name="Sathyabama S."/>
            <person name="Maurya S.K."/>
            <person name="Subramanian S."/>
            <person name="Agrewala J.N."/>
            <person name="Mayilraj S."/>
        </authorList>
    </citation>
    <scope>NUCLEOTIDE SEQUENCE [LARGE SCALE GENOMIC DNA]</scope>
    <source>
        <strain evidence="17 18">G22B2</strain>
    </source>
</reference>
<dbReference type="PROSITE" id="PS00599">
    <property type="entry name" value="AA_TRANSFER_CLASS_2"/>
    <property type="match status" value="1"/>
</dbReference>
<keyword evidence="8 15" id="KW-0663">Pyridoxal phosphate</keyword>
<dbReference type="SUPFAM" id="SSF53383">
    <property type="entry name" value="PLP-dependent transferases"/>
    <property type="match status" value="1"/>
</dbReference>
<sequence length="401" mass="45048">MYTKRANDMLVELKNNNQYREFKDINRISGEYPLAKSNNSEINVFCSNDYLGMSQNKDVMFAMIDAVIKYGSGAGGSRNIGGSHKYFSLLENALSDWHHKESALIFPTGYSSNDATIQCLLRKFPDMVVFSDSKNHASIINGIRGVKNDKEIFEHNNVNSLEDKLKSYPINRAKVIIFESIYSMDGDVSPIVEIAELAEKYNALTFLDEVHAVGMYGETGAGYSELLDVEDKIDIIQSTMAKGIGVIGGYIVGKHEIIDMIRSFASGFIFTTALPPSIVAGCLASVNHIKKSNRERNLLHERTMYLREKLNQYDIPILPESTTHIVPVIIGDSAKCKQASEELIKNFNIYVQPINYPTVEKGTERFRINVTPNHTEEHIDTLCLAISSVFNKLDISYKHNH</sequence>
<evidence type="ECO:0000313" key="17">
    <source>
        <dbReference type="EMBL" id="KKI63400.1"/>
    </source>
</evidence>
<dbReference type="InterPro" id="IPR010961">
    <property type="entry name" value="4pyrrol_synth_NH2levulA_synth"/>
</dbReference>
<evidence type="ECO:0000256" key="8">
    <source>
        <dbReference type="ARBA" id="ARBA00022898"/>
    </source>
</evidence>
<dbReference type="Pfam" id="PF00155">
    <property type="entry name" value="Aminotran_1_2"/>
    <property type="match status" value="1"/>
</dbReference>
<dbReference type="AlphaFoldDB" id="A0A0M2NZK6"/>
<evidence type="ECO:0000256" key="10">
    <source>
        <dbReference type="ARBA" id="ARBA00023315"/>
    </source>
</evidence>
<evidence type="ECO:0000256" key="6">
    <source>
        <dbReference type="ARBA" id="ARBA00015148"/>
    </source>
</evidence>
<dbReference type="PATRIC" id="fig|74704.6.peg.833"/>
<evidence type="ECO:0000256" key="11">
    <source>
        <dbReference type="ARBA" id="ARBA00031691"/>
    </source>
</evidence>
<evidence type="ECO:0000256" key="7">
    <source>
        <dbReference type="ARBA" id="ARBA00022679"/>
    </source>
</evidence>
<feature type="domain" description="Aminotransferase class I/classII large" evidence="16">
    <location>
        <begin position="44"/>
        <end position="386"/>
    </location>
</feature>
<evidence type="ECO:0000313" key="18">
    <source>
        <dbReference type="Proteomes" id="UP000034455"/>
    </source>
</evidence>
<evidence type="ECO:0000256" key="15">
    <source>
        <dbReference type="RuleBase" id="RU003693"/>
    </source>
</evidence>
<comment type="catalytic activity">
    <reaction evidence="14">
        <text>succinyl-CoA + glycine + H(+) = 5-aminolevulinate + CO2 + CoA</text>
        <dbReference type="Rhea" id="RHEA:12921"/>
        <dbReference type="ChEBI" id="CHEBI:15378"/>
        <dbReference type="ChEBI" id="CHEBI:16526"/>
        <dbReference type="ChEBI" id="CHEBI:57287"/>
        <dbReference type="ChEBI" id="CHEBI:57292"/>
        <dbReference type="ChEBI" id="CHEBI:57305"/>
        <dbReference type="ChEBI" id="CHEBI:356416"/>
        <dbReference type="EC" id="2.3.1.37"/>
    </reaction>
</comment>
<comment type="subunit">
    <text evidence="4">Homodimer.</text>
</comment>
<dbReference type="InterPro" id="IPR015424">
    <property type="entry name" value="PyrdxlP-dep_Trfase"/>
</dbReference>
<keyword evidence="9" id="KW-0350">Heme biosynthesis</keyword>
<accession>A0A0M2NZK6</accession>
<keyword evidence="10" id="KW-0012">Acyltransferase</keyword>
<dbReference type="GO" id="GO:0006782">
    <property type="term" value="P:protoporphyrinogen IX biosynthetic process"/>
    <property type="evidence" value="ECO:0007669"/>
    <property type="project" value="UniProtKB-UniPathway"/>
</dbReference>
<evidence type="ECO:0000256" key="5">
    <source>
        <dbReference type="ARBA" id="ARBA00013257"/>
    </source>
</evidence>
<comment type="pathway">
    <text evidence="2">Porphyrin-containing compound metabolism; protoporphyrin-IX biosynthesis; 5-aminolevulinate from glycine: step 1/1.</text>
</comment>
<name>A0A0M2NZK6_STACC</name>
<dbReference type="Proteomes" id="UP000034455">
    <property type="component" value="Unassembled WGS sequence"/>
</dbReference>
<protein>
    <recommendedName>
        <fullName evidence="6">Putative pyridoxal phosphate-dependent acyltransferase</fullName>
        <ecNumber evidence="5">2.3.1.37</ecNumber>
    </recommendedName>
    <alternativeName>
        <fullName evidence="11">5-aminolevulinic acid synthase</fullName>
    </alternativeName>
    <alternativeName>
        <fullName evidence="12">Delta-ALA synthase</fullName>
    </alternativeName>
    <alternativeName>
        <fullName evidence="13">Delta-aminolevulinate synthase</fullName>
    </alternativeName>
</protein>
<dbReference type="Gene3D" id="3.40.640.10">
    <property type="entry name" value="Type I PLP-dependent aspartate aminotransferase-like (Major domain)"/>
    <property type="match status" value="1"/>
</dbReference>
<evidence type="ECO:0000259" key="16">
    <source>
        <dbReference type="Pfam" id="PF00155"/>
    </source>
</evidence>
<dbReference type="EMBL" id="LAKJ01000014">
    <property type="protein sequence ID" value="KKI63400.1"/>
    <property type="molecule type" value="Genomic_DNA"/>
</dbReference>
<evidence type="ECO:0000256" key="14">
    <source>
        <dbReference type="ARBA" id="ARBA00047654"/>
    </source>
</evidence>
<evidence type="ECO:0000256" key="13">
    <source>
        <dbReference type="ARBA" id="ARBA00032773"/>
    </source>
</evidence>
<evidence type="ECO:0000256" key="3">
    <source>
        <dbReference type="ARBA" id="ARBA00008392"/>
    </source>
</evidence>
<keyword evidence="7" id="KW-0808">Transferase</keyword>
<evidence type="ECO:0000256" key="9">
    <source>
        <dbReference type="ARBA" id="ARBA00023133"/>
    </source>
</evidence>
<dbReference type="InterPro" id="IPR050087">
    <property type="entry name" value="AON_synthase_class-II"/>
</dbReference>
<dbReference type="InterPro" id="IPR004839">
    <property type="entry name" value="Aminotransferase_I/II_large"/>
</dbReference>
<dbReference type="InterPro" id="IPR015421">
    <property type="entry name" value="PyrdxlP-dep_Trfase_major"/>
</dbReference>
<organism evidence="17 18">
    <name type="scientific">Staphylococcus cohnii subsp. cohnii</name>
    <dbReference type="NCBI Taxonomy" id="74704"/>
    <lineage>
        <taxon>Bacteria</taxon>
        <taxon>Bacillati</taxon>
        <taxon>Bacillota</taxon>
        <taxon>Bacilli</taxon>
        <taxon>Bacillales</taxon>
        <taxon>Staphylococcaceae</taxon>
        <taxon>Staphylococcus</taxon>
        <taxon>Staphylococcus cohnii species complex</taxon>
    </lineage>
</organism>
<comment type="cofactor">
    <cofactor evidence="1 15">
        <name>pyridoxal 5'-phosphate</name>
        <dbReference type="ChEBI" id="CHEBI:597326"/>
    </cofactor>
</comment>
<evidence type="ECO:0000256" key="12">
    <source>
        <dbReference type="ARBA" id="ARBA00031945"/>
    </source>
</evidence>
<dbReference type="PANTHER" id="PTHR13693">
    <property type="entry name" value="CLASS II AMINOTRANSFERASE/8-AMINO-7-OXONONANOATE SYNTHASE"/>
    <property type="match status" value="1"/>
</dbReference>
<dbReference type="RefSeq" id="WP_046467750.1">
    <property type="nucleotide sequence ID" value="NZ_LAKJ01000014.1"/>
</dbReference>
<evidence type="ECO:0000256" key="4">
    <source>
        <dbReference type="ARBA" id="ARBA00011738"/>
    </source>
</evidence>
<dbReference type="GO" id="GO:0003870">
    <property type="term" value="F:5-aminolevulinate synthase activity"/>
    <property type="evidence" value="ECO:0007669"/>
    <property type="project" value="UniProtKB-EC"/>
</dbReference>
<comment type="similarity">
    <text evidence="3 15">Belongs to the class-II pyridoxal-phosphate-dependent aminotransferase family.</text>
</comment>
<dbReference type="Gene3D" id="3.90.1150.10">
    <property type="entry name" value="Aspartate Aminotransferase, domain 1"/>
    <property type="match status" value="2"/>
</dbReference>
<dbReference type="InterPro" id="IPR015422">
    <property type="entry name" value="PyrdxlP-dep_Trfase_small"/>
</dbReference>
<dbReference type="CDD" id="cd06454">
    <property type="entry name" value="KBL_like"/>
    <property type="match status" value="1"/>
</dbReference>
<dbReference type="EC" id="2.3.1.37" evidence="5"/>